<dbReference type="EMBL" id="JH660633">
    <property type="protein sequence ID" value="EIM31257.1"/>
    <property type="molecule type" value="Genomic_DNA"/>
</dbReference>
<proteinExistence type="predicted"/>
<protein>
    <submittedName>
        <fullName evidence="1">Uncharacterized protein</fullName>
    </submittedName>
</protein>
<reference evidence="1 2" key="1">
    <citation type="submission" date="2012-02" db="EMBL/GenBank/DDBJ databases">
        <title>Improved High-Quality Draft sequence of Microvirga sp. WSM3557.</title>
        <authorList>
            <consortium name="US DOE Joint Genome Institute"/>
            <person name="Lucas S."/>
            <person name="Han J."/>
            <person name="Lapidus A."/>
            <person name="Cheng J.-F."/>
            <person name="Goodwin L."/>
            <person name="Pitluck S."/>
            <person name="Peters L."/>
            <person name="Zhang X."/>
            <person name="Detter J.C."/>
            <person name="Han C."/>
            <person name="Tapia R."/>
            <person name="Land M."/>
            <person name="Hauser L."/>
            <person name="Kyrpides N."/>
            <person name="Ivanova N."/>
            <person name="Pagani I."/>
            <person name="Brau L."/>
            <person name="Yates R."/>
            <person name="O'Hara G."/>
            <person name="Rui T."/>
            <person name="Howieson J."/>
            <person name="Reeve W."/>
            <person name="Woyke T."/>
        </authorList>
    </citation>
    <scope>NUCLEOTIDE SEQUENCE [LARGE SCALE GENOMIC DNA]</scope>
    <source>
        <strain evidence="1 2">WSM3557</strain>
    </source>
</reference>
<dbReference type="HOGENOM" id="CLU_3185840_0_0_5"/>
<keyword evidence="2" id="KW-1185">Reference proteome</keyword>
<accession>I4Z4W5</accession>
<dbReference type="Proteomes" id="UP000003947">
    <property type="component" value="Unassembled WGS sequence"/>
</dbReference>
<gene>
    <name evidence="1" type="ORF">MicloDRAFT_00002470</name>
</gene>
<dbReference type="PATRIC" id="fig|864069.3.peg.264"/>
<organism evidence="1 2">
    <name type="scientific">Microvirga lotononidis</name>
    <dbReference type="NCBI Taxonomy" id="864069"/>
    <lineage>
        <taxon>Bacteria</taxon>
        <taxon>Pseudomonadati</taxon>
        <taxon>Pseudomonadota</taxon>
        <taxon>Alphaproteobacteria</taxon>
        <taxon>Hyphomicrobiales</taxon>
        <taxon>Methylobacteriaceae</taxon>
        <taxon>Microvirga</taxon>
    </lineage>
</organism>
<name>I4Z4W5_9HYPH</name>
<evidence type="ECO:0000313" key="1">
    <source>
        <dbReference type="EMBL" id="EIM31257.1"/>
    </source>
</evidence>
<evidence type="ECO:0000313" key="2">
    <source>
        <dbReference type="Proteomes" id="UP000003947"/>
    </source>
</evidence>
<sequence>MITLTDNAVAVKTVLSRAAEPASRCSWTQALKPAMSRVTWCQDVLR</sequence>
<dbReference type="AlphaFoldDB" id="I4Z4W5"/>